<reference evidence="2" key="1">
    <citation type="submission" date="2023-11" db="EMBL/GenBank/DDBJ databases">
        <authorList>
            <person name="De Vega J J."/>
            <person name="De Vega J J."/>
        </authorList>
    </citation>
    <scope>NUCLEOTIDE SEQUENCE</scope>
</reference>
<organism evidence="2 3">
    <name type="scientific">Mycena citricolor</name>
    <dbReference type="NCBI Taxonomy" id="2018698"/>
    <lineage>
        <taxon>Eukaryota</taxon>
        <taxon>Fungi</taxon>
        <taxon>Dikarya</taxon>
        <taxon>Basidiomycota</taxon>
        <taxon>Agaricomycotina</taxon>
        <taxon>Agaricomycetes</taxon>
        <taxon>Agaricomycetidae</taxon>
        <taxon>Agaricales</taxon>
        <taxon>Marasmiineae</taxon>
        <taxon>Mycenaceae</taxon>
        <taxon>Mycena</taxon>
    </lineage>
</organism>
<name>A0AAD2GZD7_9AGAR</name>
<keyword evidence="3" id="KW-1185">Reference proteome</keyword>
<dbReference type="AlphaFoldDB" id="A0AAD2GZD7"/>
<feature type="region of interest" description="Disordered" evidence="1">
    <location>
        <begin position="1"/>
        <end position="28"/>
    </location>
</feature>
<proteinExistence type="predicted"/>
<dbReference type="EMBL" id="CAVNYO010000109">
    <property type="protein sequence ID" value="CAK5266361.1"/>
    <property type="molecule type" value="Genomic_DNA"/>
</dbReference>
<comment type="caution">
    <text evidence="2">The sequence shown here is derived from an EMBL/GenBank/DDBJ whole genome shotgun (WGS) entry which is preliminary data.</text>
</comment>
<evidence type="ECO:0000313" key="2">
    <source>
        <dbReference type="EMBL" id="CAK5266361.1"/>
    </source>
</evidence>
<evidence type="ECO:0000313" key="3">
    <source>
        <dbReference type="Proteomes" id="UP001295794"/>
    </source>
</evidence>
<gene>
    <name evidence="2" type="ORF">MYCIT1_LOCUS8058</name>
</gene>
<dbReference type="Proteomes" id="UP001295794">
    <property type="component" value="Unassembled WGS sequence"/>
</dbReference>
<feature type="compositionally biased region" description="Basic residues" evidence="1">
    <location>
        <begin position="226"/>
        <end position="242"/>
    </location>
</feature>
<protein>
    <submittedName>
        <fullName evidence="2">Uncharacterized protein</fullName>
    </submittedName>
</protein>
<evidence type="ECO:0000256" key="1">
    <source>
        <dbReference type="SAM" id="MobiDB-lite"/>
    </source>
</evidence>
<feature type="region of interest" description="Disordered" evidence="1">
    <location>
        <begin position="226"/>
        <end position="251"/>
    </location>
</feature>
<sequence>MHRMEGPQRQCGQGREVGGQQPEAVRQLGVLPQLDMRKMREPGIGIPRRQDVQDERDQRIQGLQFRETERCATGLKHGVRGHVLDGCHSAVAIEKARARLDTDFRGPETDAYQRGQMERAQDGVPLVWSELDCQLQVSQSVRIKDDRVPELLRPRTEGSAEGLHCADRRHTLLRAVMHRDAGVAVCCLPCAIIVSRRRRPLLQAVRPAGKQSVCHHDRRYRSCTVGRRTKQKHDRTGHRAGRQRCLDPIHP</sequence>
<accession>A0AAD2GZD7</accession>